<dbReference type="Gene3D" id="3.20.20.140">
    <property type="entry name" value="Metal-dependent hydrolases"/>
    <property type="match status" value="1"/>
</dbReference>
<dbReference type="InterPro" id="IPR032466">
    <property type="entry name" value="Metal_Hydrolase"/>
</dbReference>
<dbReference type="SUPFAM" id="SSF51556">
    <property type="entry name" value="Metallo-dependent hydrolases"/>
    <property type="match status" value="1"/>
</dbReference>
<reference evidence="1" key="1">
    <citation type="submission" date="2018-05" db="EMBL/GenBank/DDBJ databases">
        <authorList>
            <person name="Lanie J.A."/>
            <person name="Ng W.-L."/>
            <person name="Kazmierczak K.M."/>
            <person name="Andrzejewski T.M."/>
            <person name="Davidsen T.M."/>
            <person name="Wayne K.J."/>
            <person name="Tettelin H."/>
            <person name="Glass J.I."/>
            <person name="Rusch D."/>
            <person name="Podicherti R."/>
            <person name="Tsui H.-C.T."/>
            <person name="Winkler M.E."/>
        </authorList>
    </citation>
    <scope>NUCLEOTIDE SEQUENCE</scope>
</reference>
<organism evidence="1">
    <name type="scientific">marine metagenome</name>
    <dbReference type="NCBI Taxonomy" id="408172"/>
    <lineage>
        <taxon>unclassified sequences</taxon>
        <taxon>metagenomes</taxon>
        <taxon>ecological metagenomes</taxon>
    </lineage>
</organism>
<accession>A0A381YTF1</accession>
<evidence type="ECO:0000313" key="1">
    <source>
        <dbReference type="EMBL" id="SVA80316.1"/>
    </source>
</evidence>
<evidence type="ECO:0008006" key="2">
    <source>
        <dbReference type="Google" id="ProtNLM"/>
    </source>
</evidence>
<dbReference type="EMBL" id="UINC01019020">
    <property type="protein sequence ID" value="SVA80316.1"/>
    <property type="molecule type" value="Genomic_DNA"/>
</dbReference>
<name>A0A381YTF1_9ZZZZ</name>
<proteinExistence type="predicted"/>
<feature type="non-terminal residue" evidence="1">
    <location>
        <position position="92"/>
    </location>
</feature>
<dbReference type="AlphaFoldDB" id="A0A381YTF1"/>
<sequence length="92" mass="10269">MKGKITLEEHFALPETFTSTTRFSKKGMGADLRHRLMDLQGDRLREMDQFGIEFAVQSLNSPAVQAVPNVTEAIALAQRANDILANEVVKRP</sequence>
<gene>
    <name evidence="1" type="ORF">METZ01_LOCUS133170</name>
</gene>
<protein>
    <recommendedName>
        <fullName evidence="2">Amidohydrolase-related domain-containing protein</fullName>
    </recommendedName>
</protein>